<protein>
    <recommendedName>
        <fullName evidence="3">Telomere-associated protein Rif1 N-terminal domain-containing protein</fullName>
    </recommendedName>
</protein>
<gene>
    <name evidence="1" type="ORF">PF011_g16642</name>
</gene>
<reference evidence="1 2" key="1">
    <citation type="submission" date="2018-09" db="EMBL/GenBank/DDBJ databases">
        <title>Genomic investigation of the strawberry pathogen Phytophthora fragariae indicates pathogenicity is determined by transcriptional variation in three key races.</title>
        <authorList>
            <person name="Adams T.M."/>
            <person name="Armitage A.D."/>
            <person name="Sobczyk M.K."/>
            <person name="Bates H.J."/>
            <person name="Dunwell J.M."/>
            <person name="Nellist C.F."/>
            <person name="Harrison R.J."/>
        </authorList>
    </citation>
    <scope>NUCLEOTIDE SEQUENCE [LARGE SCALE GENOMIC DNA]</scope>
    <source>
        <strain evidence="1 2">SCRP245</strain>
    </source>
</reference>
<evidence type="ECO:0000313" key="1">
    <source>
        <dbReference type="EMBL" id="KAE8994656.1"/>
    </source>
</evidence>
<name>A0A6A3JHQ0_9STRA</name>
<accession>A0A6A3JHQ0</accession>
<evidence type="ECO:0008006" key="3">
    <source>
        <dbReference type="Google" id="ProtNLM"/>
    </source>
</evidence>
<comment type="caution">
    <text evidence="1">The sequence shown here is derived from an EMBL/GenBank/DDBJ whole genome shotgun (WGS) entry which is preliminary data.</text>
</comment>
<proteinExistence type="predicted"/>
<dbReference type="EMBL" id="QXFW01001205">
    <property type="protein sequence ID" value="KAE8994656.1"/>
    <property type="molecule type" value="Genomic_DNA"/>
</dbReference>
<dbReference type="Proteomes" id="UP000460718">
    <property type="component" value="Unassembled WGS sequence"/>
</dbReference>
<dbReference type="AlphaFoldDB" id="A0A6A3JHQ0"/>
<sequence>MMHQAKLMSPKGLAAAKQEIHDALGELEAKPDDTQSVYTNLTCMYNAIADHPQAQATVDSTLATQKSVQLLRVLVRSHLREEEVQWALGRIISLACRASIRFQCQAGQLEMWNELFSMRSAHPESIRVQEASLRASESLFTSNEFHITKLRPLLLLEDLLGVMDRFLLVQTPRRRAHGLVVLALRVIVALYSSPRPTGLMLFDGERSSEGVKWAREISKRMLQSFAVFNKDVDAVRSWLAMTLLLLRQYPVQALESLFSPTQSAWWFISVIDRWQSQANVMSSLLATLTHIFALPNNTIGDEIQLALAEKLICEQDLLDIVCGVIDHYRNETLMVLECSVLLEAIRIIRQWSERPALLTRFETSRSVANIMLPVLIDLLDLHAKQSLPSAMSPKLLVFVLEILLILRHLAGSPGLRTTLIGSEKLQTNLNKLLRSRPTSCNSSVGQQLGATARICSAASLHDDGDLDMLVSREARNLHTLMAIGTDVKAAAVDRRGNARNDSIVVSKTLEAPHRQLRVAHVRPDTLRAYGCGKR</sequence>
<evidence type="ECO:0000313" key="2">
    <source>
        <dbReference type="Proteomes" id="UP000460718"/>
    </source>
</evidence>
<organism evidence="1 2">
    <name type="scientific">Phytophthora fragariae</name>
    <dbReference type="NCBI Taxonomy" id="53985"/>
    <lineage>
        <taxon>Eukaryota</taxon>
        <taxon>Sar</taxon>
        <taxon>Stramenopiles</taxon>
        <taxon>Oomycota</taxon>
        <taxon>Peronosporomycetes</taxon>
        <taxon>Peronosporales</taxon>
        <taxon>Peronosporaceae</taxon>
        <taxon>Phytophthora</taxon>
    </lineage>
</organism>